<organism evidence="1 2">
    <name type="scientific">Caballeronia mineralivorans PML1(12)</name>
    <dbReference type="NCBI Taxonomy" id="908627"/>
    <lineage>
        <taxon>Bacteria</taxon>
        <taxon>Pseudomonadati</taxon>
        <taxon>Pseudomonadota</taxon>
        <taxon>Betaproteobacteria</taxon>
        <taxon>Burkholderiales</taxon>
        <taxon>Burkholderiaceae</taxon>
        <taxon>Caballeronia</taxon>
    </lineage>
</organism>
<evidence type="ECO:0008006" key="3">
    <source>
        <dbReference type="Google" id="ProtNLM"/>
    </source>
</evidence>
<dbReference type="InterPro" id="IPR018680">
    <property type="entry name" value="DUF2164"/>
</dbReference>
<gene>
    <name evidence="1" type="ORF">EOS_14455</name>
</gene>
<name>A0A0J1G013_9BURK</name>
<evidence type="ECO:0000313" key="2">
    <source>
        <dbReference type="Proteomes" id="UP000035963"/>
    </source>
</evidence>
<dbReference type="AlphaFoldDB" id="A0A0J1G013"/>
<dbReference type="RefSeq" id="WP_047847338.1">
    <property type="nucleotide sequence ID" value="NZ_AEJF01000091.1"/>
</dbReference>
<dbReference type="EMBL" id="AEJF01000091">
    <property type="protein sequence ID" value="KLU25523.1"/>
    <property type="molecule type" value="Genomic_DNA"/>
</dbReference>
<accession>A0A0J1G013</accession>
<dbReference type="Pfam" id="PF09932">
    <property type="entry name" value="DUF2164"/>
    <property type="match status" value="1"/>
</dbReference>
<dbReference type="Proteomes" id="UP000035963">
    <property type="component" value="Unassembled WGS sequence"/>
</dbReference>
<comment type="caution">
    <text evidence="1">The sequence shown here is derived from an EMBL/GenBank/DDBJ whole genome shotgun (WGS) entry which is preliminary data.</text>
</comment>
<evidence type="ECO:0000313" key="1">
    <source>
        <dbReference type="EMBL" id="KLU25523.1"/>
    </source>
</evidence>
<dbReference type="PATRIC" id="fig|908627.4.peg.3223"/>
<keyword evidence="2" id="KW-1185">Reference proteome</keyword>
<protein>
    <recommendedName>
        <fullName evidence="3">DUF2164 domain-containing protein</fullName>
    </recommendedName>
</protein>
<sequence>MSKETNTTPLSREHEALAIAQLQRLAEERFDARLGQFEAKEWLDELSKTIGAHFYNQALADVKAKIDARVEMIDSDIWGLQK</sequence>
<proteinExistence type="predicted"/>
<dbReference type="OrthoDB" id="9132450at2"/>
<reference evidence="1 2" key="1">
    <citation type="journal article" date="2015" name="Genome Announc.">
        <title>Draft Genome Sequence of Burkholderia sp. Strain PML1(12), an Ectomycorrhizosphere-Inhabiting Bacterium with Effective Mineral-Weathering Ability.</title>
        <authorList>
            <person name="Uroz S."/>
            <person name="Oger P."/>
        </authorList>
    </citation>
    <scope>NUCLEOTIDE SEQUENCE [LARGE SCALE GENOMIC DNA]</scope>
    <source>
        <strain evidence="2">PML1(12)</strain>
    </source>
</reference>